<accession>A0A2X3F8I1</accession>
<organism evidence="1 2">
    <name type="scientific">Klebsiella pneumoniae</name>
    <dbReference type="NCBI Taxonomy" id="573"/>
    <lineage>
        <taxon>Bacteria</taxon>
        <taxon>Pseudomonadati</taxon>
        <taxon>Pseudomonadota</taxon>
        <taxon>Gammaproteobacteria</taxon>
        <taxon>Enterobacterales</taxon>
        <taxon>Enterobacteriaceae</taxon>
        <taxon>Klebsiella/Raoultella group</taxon>
        <taxon>Klebsiella</taxon>
        <taxon>Klebsiella pneumoniae complex</taxon>
    </lineage>
</organism>
<protein>
    <submittedName>
        <fullName evidence="1">Uncharacterized protein</fullName>
    </submittedName>
</protein>
<dbReference type="EMBL" id="UAWQ01000018">
    <property type="protein sequence ID" value="SQC45223.1"/>
    <property type="molecule type" value="Genomic_DNA"/>
</dbReference>
<name>A0A2X3F8I1_KLEPN</name>
<reference evidence="1 2" key="1">
    <citation type="submission" date="2018-06" db="EMBL/GenBank/DDBJ databases">
        <authorList>
            <consortium name="Pathogen Informatics"/>
            <person name="Doyle S."/>
        </authorList>
    </citation>
    <scope>NUCLEOTIDE SEQUENCE [LARGE SCALE GENOMIC DNA]</scope>
    <source>
        <strain evidence="1 2">NCTC13465</strain>
    </source>
</reference>
<dbReference type="RefSeq" id="WP_064189032.1">
    <property type="nucleotide sequence ID" value="NZ_FLDB01000005.1"/>
</dbReference>
<proteinExistence type="predicted"/>
<dbReference type="Proteomes" id="UP000251721">
    <property type="component" value="Unassembled WGS sequence"/>
</dbReference>
<evidence type="ECO:0000313" key="1">
    <source>
        <dbReference type="EMBL" id="SQC45223.1"/>
    </source>
</evidence>
<sequence>MDFKKSMSDGMLAAKRARKSKAEINAVIESLNKEVRTVSGGVVELKITDEKKLSPRHNTLSASISSLAGVDPYIDYQAISINKIGNPSEKKILAEWKIDPSDGYPCVISYKNKNIACRNMATLIEALNSLMSDAQTGEKLLEFFPSSDHD</sequence>
<gene>
    <name evidence="1" type="ORF">NCTC13465_03772</name>
</gene>
<evidence type="ECO:0000313" key="2">
    <source>
        <dbReference type="Proteomes" id="UP000251721"/>
    </source>
</evidence>
<dbReference type="AlphaFoldDB" id="A0A2X3F8I1"/>